<comment type="similarity">
    <text evidence="1">Belongs to the short-chain dehydrogenases/reductases (SDR) family.</text>
</comment>
<dbReference type="RefSeq" id="WP_057825508.1">
    <property type="nucleotide sequence ID" value="NZ_AZFX01000087.1"/>
</dbReference>
<keyword evidence="3" id="KW-1185">Reference proteome</keyword>
<dbReference type="InterPro" id="IPR050259">
    <property type="entry name" value="SDR"/>
</dbReference>
<reference evidence="2 3" key="1">
    <citation type="journal article" date="2015" name="Genome Announc.">
        <title>Expanding the biotechnology potential of lactobacilli through comparative genomics of 213 strains and associated genera.</title>
        <authorList>
            <person name="Sun Z."/>
            <person name="Harris H.M."/>
            <person name="McCann A."/>
            <person name="Guo C."/>
            <person name="Argimon S."/>
            <person name="Zhang W."/>
            <person name="Yang X."/>
            <person name="Jeffery I.B."/>
            <person name="Cooney J.C."/>
            <person name="Kagawa T.F."/>
            <person name="Liu W."/>
            <person name="Song Y."/>
            <person name="Salvetti E."/>
            <person name="Wrobel A."/>
            <person name="Rasinkangas P."/>
            <person name="Parkhill J."/>
            <person name="Rea M.C."/>
            <person name="O'Sullivan O."/>
            <person name="Ritari J."/>
            <person name="Douillard F.P."/>
            <person name="Paul Ross R."/>
            <person name="Yang R."/>
            <person name="Briner A.E."/>
            <person name="Felis G.E."/>
            <person name="de Vos W.M."/>
            <person name="Barrangou R."/>
            <person name="Klaenhammer T.R."/>
            <person name="Caufield P.W."/>
            <person name="Cui Y."/>
            <person name="Zhang H."/>
            <person name="O'Toole P.W."/>
        </authorList>
    </citation>
    <scope>NUCLEOTIDE SEQUENCE [LARGE SCALE GENOMIC DNA]</scope>
    <source>
        <strain evidence="2 3">DSM 17758</strain>
    </source>
</reference>
<dbReference type="InterPro" id="IPR036291">
    <property type="entry name" value="NAD(P)-bd_dom_sf"/>
</dbReference>
<dbReference type="SUPFAM" id="SSF51735">
    <property type="entry name" value="NAD(P)-binding Rossmann-fold domains"/>
    <property type="match status" value="1"/>
</dbReference>
<proteinExistence type="inferred from homology"/>
<evidence type="ECO:0000256" key="1">
    <source>
        <dbReference type="ARBA" id="ARBA00006484"/>
    </source>
</evidence>
<dbReference type="OrthoDB" id="9803333at2"/>
<sequence length="245" mass="26808">MTTFKRAIVFGASGNIGQAISRQLAADGWSLVMQYYHHEAAVVDLVAELSHQYSAQEFQSVLMDFYQPDQDYRQLLKSFGDYQALIFAQGATTYQLFTDISDGRILDLFRLHLLTPMSLIKAAQPHLQTHEHSRIVLIGSIYGGVGSAMEVAYSSVKGAQSSFANAYAREVAANGLTVNVIAPGAVDTQMNAEFSESELAELSAEIPVGRLARPEEISIWVAHLLAPSADYLTGQTIYVDGGWLK</sequence>
<dbReference type="CDD" id="cd05233">
    <property type="entry name" value="SDR_c"/>
    <property type="match status" value="1"/>
</dbReference>
<gene>
    <name evidence="2" type="ORF">FC15_GL000620</name>
</gene>
<organism evidence="2 3">
    <name type="scientific">Lapidilactobacillus concavus DSM 17758</name>
    <dbReference type="NCBI Taxonomy" id="1423735"/>
    <lineage>
        <taxon>Bacteria</taxon>
        <taxon>Bacillati</taxon>
        <taxon>Bacillota</taxon>
        <taxon>Bacilli</taxon>
        <taxon>Lactobacillales</taxon>
        <taxon>Lactobacillaceae</taxon>
        <taxon>Lapidilactobacillus</taxon>
    </lineage>
</organism>
<dbReference type="PRINTS" id="PR00081">
    <property type="entry name" value="GDHRDH"/>
</dbReference>
<dbReference type="PANTHER" id="PTHR42879">
    <property type="entry name" value="3-OXOACYL-(ACYL-CARRIER-PROTEIN) REDUCTASE"/>
    <property type="match status" value="1"/>
</dbReference>
<dbReference type="PANTHER" id="PTHR42879:SF2">
    <property type="entry name" value="3-OXOACYL-[ACYL-CARRIER-PROTEIN] REDUCTASE FABG"/>
    <property type="match status" value="1"/>
</dbReference>
<dbReference type="NCBIfam" id="NF047420">
    <property type="entry name" value="EF_P_mod_YmfI"/>
    <property type="match status" value="1"/>
</dbReference>
<dbReference type="EMBL" id="AZFX01000087">
    <property type="protein sequence ID" value="KRM08548.1"/>
    <property type="molecule type" value="Genomic_DNA"/>
</dbReference>
<dbReference type="InterPro" id="IPR002347">
    <property type="entry name" value="SDR_fam"/>
</dbReference>
<dbReference type="Proteomes" id="UP000051315">
    <property type="component" value="Unassembled WGS sequence"/>
</dbReference>
<dbReference type="AlphaFoldDB" id="A0A0R1VYD8"/>
<evidence type="ECO:0000313" key="3">
    <source>
        <dbReference type="Proteomes" id="UP000051315"/>
    </source>
</evidence>
<comment type="caution">
    <text evidence="2">The sequence shown here is derived from an EMBL/GenBank/DDBJ whole genome shotgun (WGS) entry which is preliminary data.</text>
</comment>
<dbReference type="Gene3D" id="3.40.50.720">
    <property type="entry name" value="NAD(P)-binding Rossmann-like Domain"/>
    <property type="match status" value="1"/>
</dbReference>
<protein>
    <recommendedName>
        <fullName evidence="4">3-oxoacyl-acyl carrier protein reductase</fullName>
    </recommendedName>
</protein>
<name>A0A0R1VYD8_9LACO</name>
<accession>A0A0R1VYD8</accession>
<dbReference type="PATRIC" id="fig|1423735.3.peg.648"/>
<dbReference type="Pfam" id="PF13561">
    <property type="entry name" value="adh_short_C2"/>
    <property type="match status" value="1"/>
</dbReference>
<evidence type="ECO:0008006" key="4">
    <source>
        <dbReference type="Google" id="ProtNLM"/>
    </source>
</evidence>
<evidence type="ECO:0000313" key="2">
    <source>
        <dbReference type="EMBL" id="KRM08548.1"/>
    </source>
</evidence>
<dbReference type="STRING" id="1423735.FC15_GL000620"/>